<keyword evidence="3" id="KW-1185">Reference proteome</keyword>
<name>A0A6J8EDF5_MYTCO</name>
<feature type="region of interest" description="Disordered" evidence="1">
    <location>
        <begin position="59"/>
        <end position="84"/>
    </location>
</feature>
<feature type="compositionally biased region" description="Basic and acidic residues" evidence="1">
    <location>
        <begin position="69"/>
        <end position="84"/>
    </location>
</feature>
<evidence type="ECO:0000313" key="3">
    <source>
        <dbReference type="Proteomes" id="UP000507470"/>
    </source>
</evidence>
<dbReference type="OrthoDB" id="10215879at2759"/>
<evidence type="ECO:0000256" key="1">
    <source>
        <dbReference type="SAM" id="MobiDB-lite"/>
    </source>
</evidence>
<accession>A0A6J8EDF5</accession>
<evidence type="ECO:0008006" key="4">
    <source>
        <dbReference type="Google" id="ProtNLM"/>
    </source>
</evidence>
<organism evidence="2 3">
    <name type="scientific">Mytilus coruscus</name>
    <name type="common">Sea mussel</name>
    <dbReference type="NCBI Taxonomy" id="42192"/>
    <lineage>
        <taxon>Eukaryota</taxon>
        <taxon>Metazoa</taxon>
        <taxon>Spiralia</taxon>
        <taxon>Lophotrochozoa</taxon>
        <taxon>Mollusca</taxon>
        <taxon>Bivalvia</taxon>
        <taxon>Autobranchia</taxon>
        <taxon>Pteriomorphia</taxon>
        <taxon>Mytilida</taxon>
        <taxon>Mytiloidea</taxon>
        <taxon>Mytilidae</taxon>
        <taxon>Mytilinae</taxon>
        <taxon>Mytilus</taxon>
    </lineage>
</organism>
<gene>
    <name evidence="2" type="ORF">MCOR_50479</name>
</gene>
<reference evidence="2 3" key="1">
    <citation type="submission" date="2020-06" db="EMBL/GenBank/DDBJ databases">
        <authorList>
            <person name="Li R."/>
            <person name="Bekaert M."/>
        </authorList>
    </citation>
    <scope>NUCLEOTIDE SEQUENCE [LARGE SCALE GENOMIC DNA]</scope>
    <source>
        <strain evidence="3">wild</strain>
    </source>
</reference>
<dbReference type="AlphaFoldDB" id="A0A6J8EDF5"/>
<proteinExistence type="predicted"/>
<protein>
    <recommendedName>
        <fullName evidence="4">CCHC-type domain-containing protein</fullName>
    </recommendedName>
</protein>
<evidence type="ECO:0000313" key="2">
    <source>
        <dbReference type="EMBL" id="CAC5418016.1"/>
    </source>
</evidence>
<dbReference type="Proteomes" id="UP000507470">
    <property type="component" value="Unassembled WGS sequence"/>
</dbReference>
<sequence>MTTNAGCSYCGFDHGEERRSPAYGKQCRNCRQYNHFSSVCRTEKRNEEECDNHQQYRSVNYKNSRNVKKTTEDRNETDSNIDKSDYEEDEDYFGETTKHLMKIRKVKTIHGTKDIEKTATVRIDDVDMKVEVEPDSGADVNVMDENQFLSFRRNHMEIQC</sequence>
<dbReference type="EMBL" id="CACVKT020008847">
    <property type="protein sequence ID" value="CAC5418016.1"/>
    <property type="molecule type" value="Genomic_DNA"/>
</dbReference>